<keyword evidence="14" id="KW-1185">Reference proteome</keyword>
<evidence type="ECO:0000256" key="9">
    <source>
        <dbReference type="ARBA" id="ARBA00023136"/>
    </source>
</evidence>
<evidence type="ECO:0000256" key="5">
    <source>
        <dbReference type="ARBA" id="ARBA00017467"/>
    </source>
</evidence>
<protein>
    <recommendedName>
        <fullName evidence="5">UDP-N-acetylglucosamine transferase subunit ALG14</fullName>
    </recommendedName>
    <alternativeName>
        <fullName evidence="10">Asparagine-linked glycosylation protein 14</fullName>
    </alternativeName>
</protein>
<dbReference type="Gene3D" id="3.40.50.2000">
    <property type="entry name" value="Glycogen Phosphorylase B"/>
    <property type="match status" value="1"/>
</dbReference>
<evidence type="ECO:0000256" key="12">
    <source>
        <dbReference type="SAM" id="Phobius"/>
    </source>
</evidence>
<feature type="compositionally biased region" description="Acidic residues" evidence="11">
    <location>
        <begin position="118"/>
        <end position="129"/>
    </location>
</feature>
<evidence type="ECO:0000256" key="4">
    <source>
        <dbReference type="ARBA" id="ARBA00011335"/>
    </source>
</evidence>
<keyword evidence="7" id="KW-0256">Endoplasmic reticulum</keyword>
<organism evidence="13 14">
    <name type="scientific">Pleomassaria siparia CBS 279.74</name>
    <dbReference type="NCBI Taxonomy" id="1314801"/>
    <lineage>
        <taxon>Eukaryota</taxon>
        <taxon>Fungi</taxon>
        <taxon>Dikarya</taxon>
        <taxon>Ascomycota</taxon>
        <taxon>Pezizomycotina</taxon>
        <taxon>Dothideomycetes</taxon>
        <taxon>Pleosporomycetidae</taxon>
        <taxon>Pleosporales</taxon>
        <taxon>Pleomassariaceae</taxon>
        <taxon>Pleomassaria</taxon>
    </lineage>
</organism>
<dbReference type="OrthoDB" id="17098at2759"/>
<evidence type="ECO:0000256" key="2">
    <source>
        <dbReference type="ARBA" id="ARBA00004590"/>
    </source>
</evidence>
<accession>A0A6G1JWZ3</accession>
<keyword evidence="8 12" id="KW-1133">Transmembrane helix</keyword>
<dbReference type="InterPro" id="IPR013969">
    <property type="entry name" value="Oligosacch_biosynth_Alg14"/>
</dbReference>
<name>A0A6G1JWZ3_9PLEO</name>
<feature type="transmembrane region" description="Helical" evidence="12">
    <location>
        <begin position="175"/>
        <end position="194"/>
    </location>
</feature>
<comment type="subunit">
    <text evidence="4">Heterodimer with ALG13 to form a functional enzyme.</text>
</comment>
<feature type="transmembrane region" description="Helical" evidence="12">
    <location>
        <begin position="6"/>
        <end position="31"/>
    </location>
</feature>
<dbReference type="Proteomes" id="UP000799428">
    <property type="component" value="Unassembled WGS sequence"/>
</dbReference>
<comment type="subcellular location">
    <subcellularLocation>
        <location evidence="1">Endoplasmic reticulum membrane</location>
        <topology evidence="1">Single-pass membrane protein</topology>
    </subcellularLocation>
    <subcellularLocation>
        <location evidence="2">Nucleus membrane</location>
        <topology evidence="2">Single-pass membrane protein</topology>
    </subcellularLocation>
</comment>
<evidence type="ECO:0000256" key="11">
    <source>
        <dbReference type="SAM" id="MobiDB-lite"/>
    </source>
</evidence>
<comment type="similarity">
    <text evidence="3">Belongs to the ALG14 family.</text>
</comment>
<keyword evidence="9 12" id="KW-0472">Membrane</keyword>
<dbReference type="GO" id="GO:0043541">
    <property type="term" value="C:UDP-N-acetylglucosamine transferase complex"/>
    <property type="evidence" value="ECO:0007669"/>
    <property type="project" value="TreeGrafter"/>
</dbReference>
<evidence type="ECO:0000313" key="13">
    <source>
        <dbReference type="EMBL" id="KAF2704775.1"/>
    </source>
</evidence>
<evidence type="ECO:0000256" key="7">
    <source>
        <dbReference type="ARBA" id="ARBA00022824"/>
    </source>
</evidence>
<sequence>MAPPLSALYTWSFVLTLLIMLVLAATLRVLAILPSPKFRRKPFGRRPIASRVMIVLGSGGHTHEMFYLLRDLDTRKYTHRTYVVSSGDAFSAQRAAEFEKALEVREKERAKDKANADADADVDMEDVDGREDPGKEDYKKRISERRNGNQRRACTGPDHYNITTLPRARRIHQSLLTTPFTSLLTLVSTFRPLLSSTPLLPNAPPSTPYEAAAQDLPDMIITNGPATAVIVILASLVLKFFDIRGAMSKDKCKTVYVESFARVSRLSLSGKLLVRFVDRFVVQWGELEGKGGRAEFWGVLV</sequence>
<gene>
    <name evidence="13" type="ORF">K504DRAFT_506744</name>
</gene>
<feature type="compositionally biased region" description="Basic and acidic residues" evidence="11">
    <location>
        <begin position="107"/>
        <end position="116"/>
    </location>
</feature>
<proteinExistence type="inferred from homology"/>
<keyword evidence="13" id="KW-0808">Transferase</keyword>
<dbReference type="AlphaFoldDB" id="A0A6G1JWZ3"/>
<reference evidence="13" key="1">
    <citation type="journal article" date="2020" name="Stud. Mycol.">
        <title>101 Dothideomycetes genomes: a test case for predicting lifestyles and emergence of pathogens.</title>
        <authorList>
            <person name="Haridas S."/>
            <person name="Albert R."/>
            <person name="Binder M."/>
            <person name="Bloem J."/>
            <person name="Labutti K."/>
            <person name="Salamov A."/>
            <person name="Andreopoulos B."/>
            <person name="Baker S."/>
            <person name="Barry K."/>
            <person name="Bills G."/>
            <person name="Bluhm B."/>
            <person name="Cannon C."/>
            <person name="Castanera R."/>
            <person name="Culley D."/>
            <person name="Daum C."/>
            <person name="Ezra D."/>
            <person name="Gonzalez J."/>
            <person name="Henrissat B."/>
            <person name="Kuo A."/>
            <person name="Liang C."/>
            <person name="Lipzen A."/>
            <person name="Lutzoni F."/>
            <person name="Magnuson J."/>
            <person name="Mondo S."/>
            <person name="Nolan M."/>
            <person name="Ohm R."/>
            <person name="Pangilinan J."/>
            <person name="Park H.-J."/>
            <person name="Ramirez L."/>
            <person name="Alfaro M."/>
            <person name="Sun H."/>
            <person name="Tritt A."/>
            <person name="Yoshinaga Y."/>
            <person name="Zwiers L.-H."/>
            <person name="Turgeon B."/>
            <person name="Goodwin S."/>
            <person name="Spatafora J."/>
            <person name="Crous P."/>
            <person name="Grigoriev I."/>
        </authorList>
    </citation>
    <scope>NUCLEOTIDE SEQUENCE</scope>
    <source>
        <strain evidence="13">CBS 279.74</strain>
    </source>
</reference>
<dbReference type="EMBL" id="MU005781">
    <property type="protein sequence ID" value="KAF2704775.1"/>
    <property type="molecule type" value="Genomic_DNA"/>
</dbReference>
<evidence type="ECO:0000256" key="10">
    <source>
        <dbReference type="ARBA" id="ARBA00032062"/>
    </source>
</evidence>
<dbReference type="PANTHER" id="PTHR12154">
    <property type="entry name" value="GLYCOSYL TRANSFERASE-RELATED"/>
    <property type="match status" value="1"/>
</dbReference>
<dbReference type="Pfam" id="PF08660">
    <property type="entry name" value="Alg14"/>
    <property type="match status" value="2"/>
</dbReference>
<dbReference type="GO" id="GO:0004577">
    <property type="term" value="F:N-acetylglucosaminyldiphosphodolichol N-acetylglucosaminyltransferase activity"/>
    <property type="evidence" value="ECO:0007669"/>
    <property type="project" value="TreeGrafter"/>
</dbReference>
<evidence type="ECO:0000256" key="8">
    <source>
        <dbReference type="ARBA" id="ARBA00022989"/>
    </source>
</evidence>
<feature type="region of interest" description="Disordered" evidence="11">
    <location>
        <begin position="107"/>
        <end position="137"/>
    </location>
</feature>
<evidence type="ECO:0000256" key="6">
    <source>
        <dbReference type="ARBA" id="ARBA00022692"/>
    </source>
</evidence>
<feature type="transmembrane region" description="Helical" evidence="12">
    <location>
        <begin position="220"/>
        <end position="241"/>
    </location>
</feature>
<dbReference type="PANTHER" id="PTHR12154:SF4">
    <property type="entry name" value="UDP-N-ACETYLGLUCOSAMINE TRANSFERASE SUBUNIT ALG14 HOMOLOG"/>
    <property type="match status" value="1"/>
</dbReference>
<evidence type="ECO:0000256" key="1">
    <source>
        <dbReference type="ARBA" id="ARBA00004389"/>
    </source>
</evidence>
<dbReference type="GO" id="GO:0006488">
    <property type="term" value="P:dolichol-linked oligosaccharide biosynthetic process"/>
    <property type="evidence" value="ECO:0007669"/>
    <property type="project" value="InterPro"/>
</dbReference>
<keyword evidence="6 12" id="KW-0812">Transmembrane</keyword>
<evidence type="ECO:0000256" key="3">
    <source>
        <dbReference type="ARBA" id="ARBA00009731"/>
    </source>
</evidence>
<dbReference type="GO" id="GO:0031965">
    <property type="term" value="C:nuclear membrane"/>
    <property type="evidence" value="ECO:0007669"/>
    <property type="project" value="UniProtKB-SubCell"/>
</dbReference>
<evidence type="ECO:0000313" key="14">
    <source>
        <dbReference type="Proteomes" id="UP000799428"/>
    </source>
</evidence>